<dbReference type="Pfam" id="PF00534">
    <property type="entry name" value="Glycos_transf_1"/>
    <property type="match status" value="1"/>
</dbReference>
<dbReference type="EMBL" id="MGHY01000018">
    <property type="protein sequence ID" value="OGM79265.1"/>
    <property type="molecule type" value="Genomic_DNA"/>
</dbReference>
<dbReference type="CDD" id="cd03809">
    <property type="entry name" value="GT4_MtfB-like"/>
    <property type="match status" value="1"/>
</dbReference>
<dbReference type="SUPFAM" id="SSF53756">
    <property type="entry name" value="UDP-Glycosyltransferase/glycogen phosphorylase"/>
    <property type="match status" value="1"/>
</dbReference>
<evidence type="ECO:0000256" key="1">
    <source>
        <dbReference type="ARBA" id="ARBA00022679"/>
    </source>
</evidence>
<organism evidence="3 4">
    <name type="scientific">Candidatus Woesebacteria bacterium RIFOXYB1_FULL_38_16</name>
    <dbReference type="NCBI Taxonomy" id="1802538"/>
    <lineage>
        <taxon>Bacteria</taxon>
        <taxon>Candidatus Woeseibacteriota</taxon>
    </lineage>
</organism>
<dbReference type="GO" id="GO:0009103">
    <property type="term" value="P:lipopolysaccharide biosynthetic process"/>
    <property type="evidence" value="ECO:0007669"/>
    <property type="project" value="TreeGrafter"/>
</dbReference>
<proteinExistence type="predicted"/>
<dbReference type="Proteomes" id="UP000178999">
    <property type="component" value="Unassembled WGS sequence"/>
</dbReference>
<dbReference type="InterPro" id="IPR001296">
    <property type="entry name" value="Glyco_trans_1"/>
</dbReference>
<feature type="domain" description="Glycosyl transferase family 1" evidence="2">
    <location>
        <begin position="165"/>
        <end position="329"/>
    </location>
</feature>
<reference evidence="3 4" key="1">
    <citation type="journal article" date="2016" name="Nat. Commun.">
        <title>Thousands of microbial genomes shed light on interconnected biogeochemical processes in an aquifer system.</title>
        <authorList>
            <person name="Anantharaman K."/>
            <person name="Brown C.T."/>
            <person name="Hug L.A."/>
            <person name="Sharon I."/>
            <person name="Castelle C.J."/>
            <person name="Probst A.J."/>
            <person name="Thomas B.C."/>
            <person name="Singh A."/>
            <person name="Wilkins M.J."/>
            <person name="Karaoz U."/>
            <person name="Brodie E.L."/>
            <person name="Williams K.H."/>
            <person name="Hubbard S.S."/>
            <person name="Banfield J.F."/>
        </authorList>
    </citation>
    <scope>NUCLEOTIDE SEQUENCE [LARGE SCALE GENOMIC DNA]</scope>
</reference>
<accession>A0A1F8CUM0</accession>
<dbReference type="PANTHER" id="PTHR46401:SF2">
    <property type="entry name" value="GLYCOSYLTRANSFERASE WBBK-RELATED"/>
    <property type="match status" value="1"/>
</dbReference>
<dbReference type="STRING" id="1802538.A2382_00575"/>
<keyword evidence="1" id="KW-0808">Transferase</keyword>
<comment type="caution">
    <text evidence="3">The sequence shown here is derived from an EMBL/GenBank/DDBJ whole genome shotgun (WGS) entry which is preliminary data.</text>
</comment>
<protein>
    <recommendedName>
        <fullName evidence="2">Glycosyl transferase family 1 domain-containing protein</fullName>
    </recommendedName>
</protein>
<evidence type="ECO:0000313" key="3">
    <source>
        <dbReference type="EMBL" id="OGM79265.1"/>
    </source>
</evidence>
<dbReference type="PANTHER" id="PTHR46401">
    <property type="entry name" value="GLYCOSYLTRANSFERASE WBBK-RELATED"/>
    <property type="match status" value="1"/>
</dbReference>
<evidence type="ECO:0000259" key="2">
    <source>
        <dbReference type="Pfam" id="PF00534"/>
    </source>
</evidence>
<gene>
    <name evidence="3" type="ORF">A2382_00575</name>
</gene>
<evidence type="ECO:0000313" key="4">
    <source>
        <dbReference type="Proteomes" id="UP000178999"/>
    </source>
</evidence>
<sequence>MRIAIDSGPLSGGHAVRGVGFYTRFLCEQLTKLSVSKKFTLEVFDFSDNLGKLDSFDVVHYPYFDLFKTSLKIPKEARVVVTIHDVIPLLYPSHYPTGVRGRLNLFRQTMNLSKVGAIITDSEASKKDIVRFLKVEQEKIYPIHLAPNPNILKIKSKIELESIRQRLNLPKEFVLYVGDVNYNKNLVNLVKACKTRNLALVMVGKKLKELRSEEFKISDNAEEAHLRELVREMKDEGVYTPGFVSDKELVAIYNLAMVYCQPSLYEGFGLPVLDAFVCGCPVVANKTQALVEIAEDGAMFTNALSPQKLSESLGVFFDNKSERSKYGELGQRIVEKYSWKKTAIQTYEVYEQILKAR</sequence>
<dbReference type="AlphaFoldDB" id="A0A1F8CUM0"/>
<dbReference type="Gene3D" id="3.40.50.2000">
    <property type="entry name" value="Glycogen Phosphorylase B"/>
    <property type="match status" value="2"/>
</dbReference>
<name>A0A1F8CUM0_9BACT</name>
<dbReference type="GO" id="GO:0016757">
    <property type="term" value="F:glycosyltransferase activity"/>
    <property type="evidence" value="ECO:0007669"/>
    <property type="project" value="InterPro"/>
</dbReference>